<feature type="repeat" description="WD" evidence="9">
    <location>
        <begin position="376"/>
        <end position="408"/>
    </location>
</feature>
<dbReference type="GO" id="GO:0006915">
    <property type="term" value="P:apoptotic process"/>
    <property type="evidence" value="ECO:0007669"/>
    <property type="project" value="UniProtKB-KW"/>
</dbReference>
<feature type="repeat" description="WD" evidence="9">
    <location>
        <begin position="209"/>
        <end position="244"/>
    </location>
</feature>
<dbReference type="Gene3D" id="2.130.10.10">
    <property type="entry name" value="YVTN repeat-like/Quinoprotein amine dehydrogenase"/>
    <property type="match status" value="1"/>
</dbReference>
<evidence type="ECO:0000256" key="7">
    <source>
        <dbReference type="ARBA" id="ARBA00038394"/>
    </source>
</evidence>
<keyword evidence="2 9" id="KW-0853">WD repeat</keyword>
<dbReference type="PANTHER" id="PTHR19877">
    <property type="entry name" value="EUKARYOTIC TRANSLATION INITIATION FACTOR 3 SUBUNIT I"/>
    <property type="match status" value="1"/>
</dbReference>
<name>A0A9Q0M8P9_BLOTA</name>
<evidence type="ECO:0000256" key="5">
    <source>
        <dbReference type="ARBA" id="ARBA00022737"/>
    </source>
</evidence>
<sequence>MPIAAYYTDEDTETYTNLLFTELVHEQLVADLGEEEIENDPNLEFLILNTNDSVMKQLGRDLRTISEDFARSSEQNINYDEFYQFLNELFSNGISRERIVVLLFFCSDIVVRAYKNPVGKFKQLFKWFLDYIVHKICNWVKDNGGWSVVLDGKPQLRKGETGDWIGTFEGHKGAVWGVVLNSDGTRAATGSADFTAKIWDAITGDEIHSLPHRHIVKSVDFSSNDNLLLTASNEKIIRIYDVNNINSDPQMFTGHSDNIRHVAFCSSDQQRFVSNSDDKTVRFWDRRANIETSKLTFDEIPNGIEVSPDKSVLSICSGTNVTYFDLNSMNKIAEFQVPTQVYTATLHPDKNVFVCGGEDFVIYKYDFKTGEQLEAFKAHFGAVHCVRFSPDGELYASGSEDGTLRLWQNTIGKTYGLWKFVDEKDEDNNRV</sequence>
<dbReference type="PROSITE" id="PS50062">
    <property type="entry name" value="BCL2_FAMILY"/>
    <property type="match status" value="1"/>
</dbReference>
<dbReference type="Gene3D" id="1.10.437.10">
    <property type="entry name" value="Blc2-like"/>
    <property type="match status" value="1"/>
</dbReference>
<evidence type="ECO:0000256" key="4">
    <source>
        <dbReference type="ARBA" id="ARBA00022703"/>
    </source>
</evidence>
<gene>
    <name evidence="11" type="ORF">RDWZM_006746</name>
</gene>
<evidence type="ECO:0000256" key="1">
    <source>
        <dbReference type="ARBA" id="ARBA00009458"/>
    </source>
</evidence>
<dbReference type="OMA" id="WGATINN"/>
<reference evidence="11" key="1">
    <citation type="submission" date="2022-12" db="EMBL/GenBank/DDBJ databases">
        <title>Genome assemblies of Blomia tropicalis.</title>
        <authorList>
            <person name="Cui Y."/>
        </authorList>
    </citation>
    <scope>NUCLEOTIDE SEQUENCE</scope>
    <source>
        <tissue evidence="11">Adult mites</tissue>
    </source>
</reference>
<dbReference type="InterPro" id="IPR002475">
    <property type="entry name" value="Bcl2-like"/>
</dbReference>
<dbReference type="InterPro" id="IPR036834">
    <property type="entry name" value="Bcl-2-like_sf"/>
</dbReference>
<keyword evidence="6" id="KW-0508">mRNA splicing</keyword>
<dbReference type="InterPro" id="IPR020472">
    <property type="entry name" value="WD40_PAC1"/>
</dbReference>
<dbReference type="Pfam" id="PF00452">
    <property type="entry name" value="Bcl-2"/>
    <property type="match status" value="1"/>
</dbReference>
<feature type="repeat" description="WD" evidence="9">
    <location>
        <begin position="168"/>
        <end position="209"/>
    </location>
</feature>
<comment type="similarity">
    <text evidence="7">Belongs to the WD repeat STRAP family.</text>
</comment>
<feature type="repeat" description="WD" evidence="9">
    <location>
        <begin position="252"/>
        <end position="285"/>
    </location>
</feature>
<dbReference type="AlphaFoldDB" id="A0A9Q0M8P9"/>
<organism evidence="11 12">
    <name type="scientific">Blomia tropicalis</name>
    <name type="common">Mite</name>
    <dbReference type="NCBI Taxonomy" id="40697"/>
    <lineage>
        <taxon>Eukaryota</taxon>
        <taxon>Metazoa</taxon>
        <taxon>Ecdysozoa</taxon>
        <taxon>Arthropoda</taxon>
        <taxon>Chelicerata</taxon>
        <taxon>Arachnida</taxon>
        <taxon>Acari</taxon>
        <taxon>Acariformes</taxon>
        <taxon>Sarcoptiformes</taxon>
        <taxon>Astigmata</taxon>
        <taxon>Glycyphagoidea</taxon>
        <taxon>Echimyopodidae</taxon>
        <taxon>Blomia</taxon>
    </lineage>
</organism>
<keyword evidence="4" id="KW-0053">Apoptosis</keyword>
<dbReference type="InterPro" id="IPR001680">
    <property type="entry name" value="WD40_rpt"/>
</dbReference>
<dbReference type="GO" id="GO:0003723">
    <property type="term" value="F:RNA binding"/>
    <property type="evidence" value="ECO:0007669"/>
    <property type="project" value="TreeGrafter"/>
</dbReference>
<dbReference type="PROSITE" id="PS50294">
    <property type="entry name" value="WD_REPEATS_REGION"/>
    <property type="match status" value="3"/>
</dbReference>
<dbReference type="PRINTS" id="PR01862">
    <property type="entry name" value="BCL2FAMILY"/>
</dbReference>
<dbReference type="GO" id="GO:0042981">
    <property type="term" value="P:regulation of apoptotic process"/>
    <property type="evidence" value="ECO:0007669"/>
    <property type="project" value="InterPro"/>
</dbReference>
<dbReference type="InterPro" id="IPR015943">
    <property type="entry name" value="WD40/YVTN_repeat-like_dom_sf"/>
</dbReference>
<evidence type="ECO:0000256" key="3">
    <source>
        <dbReference type="ARBA" id="ARBA00022664"/>
    </source>
</evidence>
<dbReference type="GO" id="GO:0032797">
    <property type="term" value="C:SMN complex"/>
    <property type="evidence" value="ECO:0007669"/>
    <property type="project" value="TreeGrafter"/>
</dbReference>
<dbReference type="InterPro" id="IPR036322">
    <property type="entry name" value="WD40_repeat_dom_sf"/>
</dbReference>
<evidence type="ECO:0000259" key="10">
    <source>
        <dbReference type="Pfam" id="PF00452"/>
    </source>
</evidence>
<dbReference type="PANTHER" id="PTHR19877:SF13">
    <property type="entry name" value="SERINE-THREONINE KINASE RECEPTOR-ASSOCIATED PROTEIN"/>
    <property type="match status" value="1"/>
</dbReference>
<evidence type="ECO:0000256" key="6">
    <source>
        <dbReference type="ARBA" id="ARBA00023187"/>
    </source>
</evidence>
<dbReference type="SMART" id="SM00320">
    <property type="entry name" value="WD40"/>
    <property type="match status" value="5"/>
</dbReference>
<evidence type="ECO:0000313" key="12">
    <source>
        <dbReference type="Proteomes" id="UP001142055"/>
    </source>
</evidence>
<accession>A0A9Q0M8P9</accession>
<evidence type="ECO:0000256" key="2">
    <source>
        <dbReference type="ARBA" id="ARBA00022574"/>
    </source>
</evidence>
<dbReference type="SUPFAM" id="SSF50978">
    <property type="entry name" value="WD40 repeat-like"/>
    <property type="match status" value="1"/>
</dbReference>
<comment type="similarity">
    <text evidence="1">Belongs to the Bcl-2 family.</text>
</comment>
<keyword evidence="5" id="KW-0677">Repeat</keyword>
<dbReference type="EMBL" id="JAPWDV010000002">
    <property type="protein sequence ID" value="KAJ6220934.1"/>
    <property type="molecule type" value="Genomic_DNA"/>
</dbReference>
<evidence type="ECO:0000313" key="11">
    <source>
        <dbReference type="EMBL" id="KAJ6220934.1"/>
    </source>
</evidence>
<proteinExistence type="inferred from homology"/>
<comment type="caution">
    <text evidence="11">The sequence shown here is derived from an EMBL/GenBank/DDBJ whole genome shotgun (WGS) entry which is preliminary data.</text>
</comment>
<dbReference type="InterPro" id="IPR046371">
    <property type="entry name" value="Bcl-2_BH1-3"/>
</dbReference>
<evidence type="ECO:0000256" key="9">
    <source>
        <dbReference type="PROSITE-ProRule" id="PRU00221"/>
    </source>
</evidence>
<evidence type="ECO:0000256" key="8">
    <source>
        <dbReference type="ARBA" id="ARBA00040390"/>
    </source>
</evidence>
<keyword evidence="12" id="KW-1185">Reference proteome</keyword>
<dbReference type="Proteomes" id="UP001142055">
    <property type="component" value="Chromosome 2"/>
</dbReference>
<keyword evidence="3" id="KW-0507">mRNA processing</keyword>
<feature type="domain" description="Bcl-2 Bcl-2 homology region 1-3" evidence="10">
    <location>
        <begin position="52"/>
        <end position="146"/>
    </location>
</feature>
<dbReference type="SUPFAM" id="SSF56854">
    <property type="entry name" value="Bcl-2 inhibitors of programmed cell death"/>
    <property type="match status" value="1"/>
</dbReference>
<dbReference type="GO" id="GO:0000387">
    <property type="term" value="P:spliceosomal snRNP assembly"/>
    <property type="evidence" value="ECO:0007669"/>
    <property type="project" value="TreeGrafter"/>
</dbReference>
<dbReference type="PRINTS" id="PR00320">
    <property type="entry name" value="GPROTEINBRPT"/>
</dbReference>
<protein>
    <recommendedName>
        <fullName evidence="8">Serine-threonine kinase receptor-associated protein</fullName>
    </recommendedName>
</protein>
<dbReference type="Pfam" id="PF00400">
    <property type="entry name" value="WD40"/>
    <property type="match status" value="4"/>
</dbReference>
<dbReference type="PROSITE" id="PS50082">
    <property type="entry name" value="WD_REPEATS_2"/>
    <property type="match status" value="4"/>
</dbReference>
<dbReference type="InterPro" id="IPR026298">
    <property type="entry name" value="Bcl-2_fam"/>
</dbReference>
<dbReference type="CDD" id="cd00200">
    <property type="entry name" value="WD40"/>
    <property type="match status" value="1"/>
</dbReference>